<evidence type="ECO:0000313" key="4">
    <source>
        <dbReference type="Proteomes" id="UP001054945"/>
    </source>
</evidence>
<dbReference type="EMBL" id="BPLR01015079">
    <property type="protein sequence ID" value="GIY73422.1"/>
    <property type="molecule type" value="Genomic_DNA"/>
</dbReference>
<evidence type="ECO:0000259" key="2">
    <source>
        <dbReference type="Pfam" id="PF15289"/>
    </source>
</evidence>
<feature type="compositionally biased region" description="Low complexity" evidence="1">
    <location>
        <begin position="31"/>
        <end position="40"/>
    </location>
</feature>
<dbReference type="Proteomes" id="UP001054945">
    <property type="component" value="Unassembled WGS sequence"/>
</dbReference>
<proteinExistence type="predicted"/>
<dbReference type="AlphaFoldDB" id="A0AAV4VT34"/>
<dbReference type="InterPro" id="IPR038308">
    <property type="entry name" value="RFXAP_C_sf"/>
</dbReference>
<reference evidence="3 4" key="1">
    <citation type="submission" date="2021-06" db="EMBL/GenBank/DDBJ databases">
        <title>Caerostris extrusa draft genome.</title>
        <authorList>
            <person name="Kono N."/>
            <person name="Arakawa K."/>
        </authorList>
    </citation>
    <scope>NUCLEOTIDE SEQUENCE [LARGE SCALE GENOMIC DNA]</scope>
</reference>
<organism evidence="3 4">
    <name type="scientific">Caerostris extrusa</name>
    <name type="common">Bark spider</name>
    <name type="synonym">Caerostris bankana</name>
    <dbReference type="NCBI Taxonomy" id="172846"/>
    <lineage>
        <taxon>Eukaryota</taxon>
        <taxon>Metazoa</taxon>
        <taxon>Ecdysozoa</taxon>
        <taxon>Arthropoda</taxon>
        <taxon>Chelicerata</taxon>
        <taxon>Arachnida</taxon>
        <taxon>Araneae</taxon>
        <taxon>Araneomorphae</taxon>
        <taxon>Entelegynae</taxon>
        <taxon>Araneoidea</taxon>
        <taxon>Araneidae</taxon>
        <taxon>Caerostris</taxon>
    </lineage>
</organism>
<feature type="compositionally biased region" description="Low complexity" evidence="1">
    <location>
        <begin position="49"/>
        <end position="69"/>
    </location>
</feature>
<gene>
    <name evidence="3" type="ORF">CEXT_438321</name>
</gene>
<dbReference type="InterPro" id="IPR029316">
    <property type="entry name" value="RFXAP_RFXANK-bd"/>
</dbReference>
<sequence length="119" mass="12872">MSKSKSTKKKSSTSSIVDLNSEFVNESLPQSSASSEISVSANTEKDYVSKVSSTKSEGSSNDSCACSSSMRDVSTDIGADYMNNSILEEILNEKKAALLQSPEIVKLLRGQQLKIQNRK</sequence>
<evidence type="ECO:0000313" key="3">
    <source>
        <dbReference type="EMBL" id="GIY73422.1"/>
    </source>
</evidence>
<protein>
    <recommendedName>
        <fullName evidence="2">Regulatory factor X-associated protein RFXANK-binding domain-containing protein</fullName>
    </recommendedName>
</protein>
<dbReference type="Pfam" id="PF15289">
    <property type="entry name" value="RFXA_RFXANK_bdg"/>
    <property type="match status" value="1"/>
</dbReference>
<dbReference type="Gene3D" id="6.10.290.30">
    <property type="entry name" value="Regulatory factor X-associated C-terminal binding domain"/>
    <property type="match status" value="1"/>
</dbReference>
<keyword evidence="4" id="KW-1185">Reference proteome</keyword>
<comment type="caution">
    <text evidence="3">The sequence shown here is derived from an EMBL/GenBank/DDBJ whole genome shotgun (WGS) entry which is preliminary data.</text>
</comment>
<name>A0AAV4VT34_CAEEX</name>
<feature type="region of interest" description="Disordered" evidence="1">
    <location>
        <begin position="26"/>
        <end position="70"/>
    </location>
</feature>
<accession>A0AAV4VT34</accession>
<evidence type="ECO:0000256" key="1">
    <source>
        <dbReference type="SAM" id="MobiDB-lite"/>
    </source>
</evidence>
<feature type="domain" description="Regulatory factor X-associated protein RFXANK-binding" evidence="2">
    <location>
        <begin position="59"/>
        <end position="116"/>
    </location>
</feature>